<dbReference type="PANTHER" id="PTHR38886">
    <property type="entry name" value="SESA DOMAIN-CONTAINING PROTEIN"/>
    <property type="match status" value="1"/>
</dbReference>
<feature type="coiled-coil region" evidence="1">
    <location>
        <begin position="26"/>
        <end position="56"/>
    </location>
</feature>
<name>A0ABR3ZWI8_9LECA</name>
<protein>
    <recommendedName>
        <fullName evidence="2">Ubiquitin-like domain-containing protein</fullName>
    </recommendedName>
</protein>
<comment type="caution">
    <text evidence="3">The sequence shown here is derived from an EMBL/GenBank/DDBJ whole genome shotgun (WGS) entry which is preliminary data.</text>
</comment>
<proteinExistence type="predicted"/>
<keyword evidence="1" id="KW-0175">Coiled coil</keyword>
<dbReference type="Proteomes" id="UP001590950">
    <property type="component" value="Unassembled WGS sequence"/>
</dbReference>
<keyword evidence="4" id="KW-1185">Reference proteome</keyword>
<dbReference type="InterPro" id="IPR054464">
    <property type="entry name" value="ULD_fung"/>
</dbReference>
<feature type="domain" description="Ubiquitin-like" evidence="2">
    <location>
        <begin position="320"/>
        <end position="401"/>
    </location>
</feature>
<accession>A0ABR3ZWI8</accession>
<evidence type="ECO:0000259" key="2">
    <source>
        <dbReference type="Pfam" id="PF22893"/>
    </source>
</evidence>
<dbReference type="Pfam" id="PF22893">
    <property type="entry name" value="ULD_2"/>
    <property type="match status" value="1"/>
</dbReference>
<dbReference type="PANTHER" id="PTHR38886:SF1">
    <property type="entry name" value="NACHT-NTPASE AND P-LOOP NTPASES N-TERMINAL DOMAIN-CONTAINING PROTEIN"/>
    <property type="match status" value="1"/>
</dbReference>
<evidence type="ECO:0000313" key="4">
    <source>
        <dbReference type="Proteomes" id="UP001590950"/>
    </source>
</evidence>
<organism evidence="3 4">
    <name type="scientific">Stereocaulon virgatum</name>
    <dbReference type="NCBI Taxonomy" id="373712"/>
    <lineage>
        <taxon>Eukaryota</taxon>
        <taxon>Fungi</taxon>
        <taxon>Dikarya</taxon>
        <taxon>Ascomycota</taxon>
        <taxon>Pezizomycotina</taxon>
        <taxon>Lecanoromycetes</taxon>
        <taxon>OSLEUM clade</taxon>
        <taxon>Lecanoromycetidae</taxon>
        <taxon>Lecanorales</taxon>
        <taxon>Lecanorineae</taxon>
        <taxon>Stereocaulaceae</taxon>
        <taxon>Stereocaulon</taxon>
    </lineage>
</organism>
<dbReference type="EMBL" id="JBEFKJ010000045">
    <property type="protein sequence ID" value="KAL2037041.1"/>
    <property type="molecule type" value="Genomic_DNA"/>
</dbReference>
<evidence type="ECO:0000256" key="1">
    <source>
        <dbReference type="SAM" id="Coils"/>
    </source>
</evidence>
<sequence length="479" mass="53934">MMATFGYSVSDTFAAVAVISKIIQTLNDTRQSRSEYQNLASDLENLKLVFKELERYSTTTDRATTEAEHGHRNAIQGLASKYKANLLSLLDKIQKFDGSLGANAKTGKLKGQKRKLQWAFSFKHEVPSWRGQIAVMIATLHILMSSSSATTQQAMILGTTAKNSEAIPGLLEAGQHRISAEIIECRKPLKTYQEMVRQTSQGAHLGLDCALNTLDSFSQRIASIANLCESTSTKLDLCKVQAERVPVLSPLDESASQMVERSANELVARICQEYGYVTRQMLSFVKIAFENNIKTYRILRQESNKRESQPLGREPSMLLDDNIHLVDALGRPHSLPYQFFKYWPVLQTYLQCRFADVPGKRHVRSQYYDILPQRQLDRAIGPEEWQSYASKKCRFVMSMRMAMVPDGSGQRCPRSGCNFSPGEVIPDTTWVLCPKCELKFRPWTATCTSRGGAEDLQLSSGIKTAFPRDPTTETWFARL</sequence>
<gene>
    <name evidence="3" type="ORF">N7G274_010168</name>
</gene>
<evidence type="ECO:0000313" key="3">
    <source>
        <dbReference type="EMBL" id="KAL2037041.1"/>
    </source>
</evidence>
<reference evidence="3 4" key="1">
    <citation type="submission" date="2024-09" db="EMBL/GenBank/DDBJ databases">
        <title>Rethinking Asexuality: The Enigmatic Case of Functional Sexual Genes in Lepraria (Stereocaulaceae).</title>
        <authorList>
            <person name="Doellman M."/>
            <person name="Sun Y."/>
            <person name="Barcenas-Pena A."/>
            <person name="Lumbsch H.T."/>
            <person name="Grewe F."/>
        </authorList>
    </citation>
    <scope>NUCLEOTIDE SEQUENCE [LARGE SCALE GENOMIC DNA]</scope>
    <source>
        <strain evidence="3 4">Mercado 3170</strain>
    </source>
</reference>